<proteinExistence type="predicted"/>
<feature type="compositionally biased region" description="Basic and acidic residues" evidence="1">
    <location>
        <begin position="28"/>
        <end position="38"/>
    </location>
</feature>
<feature type="compositionally biased region" description="Low complexity" evidence="1">
    <location>
        <begin position="188"/>
        <end position="238"/>
    </location>
</feature>
<evidence type="ECO:0000256" key="1">
    <source>
        <dbReference type="SAM" id="MobiDB-lite"/>
    </source>
</evidence>
<feature type="region of interest" description="Disordered" evidence="1">
    <location>
        <begin position="1"/>
        <end position="38"/>
    </location>
</feature>
<dbReference type="RefSeq" id="WP_099277296.1">
    <property type="nucleotide sequence ID" value="NZ_KZ304960.1"/>
</dbReference>
<dbReference type="Proteomes" id="UP000221860">
    <property type="component" value="Unassembled WGS sequence"/>
</dbReference>
<sequence>MASTGETMDQKAKRAAADAKSGASEFADTARERAREMAGEARERAYEYGRDYKDEAANETSKIADALRKASEDLHDGSPQERIFAKLADTVADTADGMREMELDEMAYAVNDFARRNSAAFLGGAALLGFVAARFMKASARHDDYHRSGSFGSGDYGRDDRYAPDVTPNDYDEDDRVSRPVPSSDPVTSAAPRPAPTTTTQPAARPATAPATTGATTGAAGSTGSAGSAASDISRGTSTTGGTGSISSGSSSTGGSDSVGGIDKPDDKPEIPGAPQPGTTGAVKK</sequence>
<reference evidence="2 3" key="1">
    <citation type="submission" date="2017-08" db="EMBL/GenBank/DDBJ databases">
        <title>Draft Genome Sequence of Loktanella cinnabarina Strain XM1, Isolated from Coastal Surface Water.</title>
        <authorList>
            <person name="Ma R."/>
            <person name="Wang J."/>
            <person name="Wang Q."/>
            <person name="Ma Z."/>
            <person name="Li J."/>
            <person name="Chen L."/>
        </authorList>
    </citation>
    <scope>NUCLEOTIDE SEQUENCE [LARGE SCALE GENOMIC DNA]</scope>
    <source>
        <strain evidence="2 3">XM1</strain>
    </source>
</reference>
<feature type="compositionally biased region" description="Low complexity" evidence="1">
    <location>
        <begin position="245"/>
        <end position="262"/>
    </location>
</feature>
<gene>
    <name evidence="2" type="ORF">CJ301_11060</name>
</gene>
<organism evidence="2 3">
    <name type="scientific">Limimaricola cinnabarinus</name>
    <dbReference type="NCBI Taxonomy" id="1125964"/>
    <lineage>
        <taxon>Bacteria</taxon>
        <taxon>Pseudomonadati</taxon>
        <taxon>Pseudomonadota</taxon>
        <taxon>Alphaproteobacteria</taxon>
        <taxon>Rhodobacterales</taxon>
        <taxon>Paracoccaceae</taxon>
        <taxon>Limimaricola</taxon>
    </lineage>
</organism>
<evidence type="ECO:0000313" key="2">
    <source>
        <dbReference type="EMBL" id="PHP27453.1"/>
    </source>
</evidence>
<protein>
    <submittedName>
        <fullName evidence="2">Uncharacterized protein</fullName>
    </submittedName>
</protein>
<accession>A0A2G1MFC0</accession>
<name>A0A2G1MFC0_9RHOB</name>
<keyword evidence="3" id="KW-1185">Reference proteome</keyword>
<dbReference type="OrthoDB" id="7744082at2"/>
<feature type="compositionally biased region" description="Low complexity" evidence="1">
    <location>
        <begin position="18"/>
        <end position="27"/>
    </location>
</feature>
<dbReference type="AlphaFoldDB" id="A0A2G1MFC0"/>
<comment type="caution">
    <text evidence="2">The sequence shown here is derived from an EMBL/GenBank/DDBJ whole genome shotgun (WGS) entry which is preliminary data.</text>
</comment>
<evidence type="ECO:0000313" key="3">
    <source>
        <dbReference type="Proteomes" id="UP000221860"/>
    </source>
</evidence>
<feature type="compositionally biased region" description="Basic and acidic residues" evidence="1">
    <location>
        <begin position="8"/>
        <end position="17"/>
    </location>
</feature>
<dbReference type="EMBL" id="NQWH01000015">
    <property type="protein sequence ID" value="PHP27453.1"/>
    <property type="molecule type" value="Genomic_DNA"/>
</dbReference>
<feature type="region of interest" description="Disordered" evidence="1">
    <location>
        <begin position="144"/>
        <end position="285"/>
    </location>
</feature>